<comment type="similarity">
    <text evidence="1">Belongs to the aldehyde dehydrogenase family.</text>
</comment>
<dbReference type="InterPro" id="IPR016163">
    <property type="entry name" value="Ald_DH_C"/>
</dbReference>
<organism evidence="6 7">
    <name type="scientific">Angomonas deanei</name>
    <dbReference type="NCBI Taxonomy" id="59799"/>
    <lineage>
        <taxon>Eukaryota</taxon>
        <taxon>Discoba</taxon>
        <taxon>Euglenozoa</taxon>
        <taxon>Kinetoplastea</taxon>
        <taxon>Metakinetoplastina</taxon>
        <taxon>Trypanosomatida</taxon>
        <taxon>Trypanosomatidae</taxon>
        <taxon>Strigomonadinae</taxon>
        <taxon>Angomonas</taxon>
    </lineage>
</organism>
<dbReference type="Gene3D" id="3.40.309.10">
    <property type="entry name" value="Aldehyde Dehydrogenase, Chain A, domain 2"/>
    <property type="match status" value="1"/>
</dbReference>
<keyword evidence="4" id="KW-0520">NAD</keyword>
<dbReference type="EC" id="1.2.1.27" evidence="2"/>
<dbReference type="InterPro" id="IPR016161">
    <property type="entry name" value="Ald_DH/histidinol_DH"/>
</dbReference>
<dbReference type="PANTHER" id="PTHR43866:SF3">
    <property type="entry name" value="METHYLMALONATE-SEMIALDEHYDE DEHYDROGENASE [ACYLATING], MITOCHONDRIAL"/>
    <property type="match status" value="1"/>
</dbReference>
<dbReference type="OrthoDB" id="276680at2759"/>
<evidence type="ECO:0000256" key="1">
    <source>
        <dbReference type="ARBA" id="ARBA00009986"/>
    </source>
</evidence>
<sequence length="509" mass="54946">MMRRSALFLGSVPVMKNLINGKLVESKATKFFDIYNPATGEVIAKTPQSTPEELHQALEGCVEAQKTWAEVSVPNRVRVMLNYQKLIRDHTDELAKLITMEQGKTLNDAAGDVFRGLEVVEHTASMGSLLMGETLENVSSHMDTYSFRYPLGVTAGICPFNFPAMCCLWMFPVAVTAGNSMLVKPSEKVPHTAMRLGELALEAGLPAGIVNMVHGGPDTVNFICDAEPIRAISFVGGNSAGDYIYQRGAANGKRVQANCGAKNHCIIMPDADKEQAINAVIGAACGACGQRCMALSVAILVGEAKEWLPEICAKAAELKPDVGTKNPPFGPIITKQARDRAIKLIDDSEKQGAKVLVDGRKCSVEGFPNGFWIGSSVVADVTTDMPCYQEELFAPVLAVITADSLDEGLDIISKNPYGNGAAIFTQSGAAARKFQHEVAAGQIGINVPIPVPLPMFSFTGSRKSFRGENHFYGKMGVNFYTDTKTIVSNWNPNNAKKSKVMTDFPIFKQ</sequence>
<keyword evidence="3" id="KW-0560">Oxidoreductase</keyword>
<evidence type="ECO:0000313" key="7">
    <source>
        <dbReference type="Proteomes" id="UP000515908"/>
    </source>
</evidence>
<dbReference type="FunFam" id="3.40.309.10:FF:000002">
    <property type="entry name" value="Methylmalonate-semialdehyde dehydrogenase (Acylating)"/>
    <property type="match status" value="1"/>
</dbReference>
<dbReference type="Gene3D" id="3.40.605.10">
    <property type="entry name" value="Aldehyde Dehydrogenase, Chain A, domain 1"/>
    <property type="match status" value="1"/>
</dbReference>
<dbReference type="GO" id="GO:0006574">
    <property type="term" value="P:L-valine catabolic process"/>
    <property type="evidence" value="ECO:0007669"/>
    <property type="project" value="TreeGrafter"/>
</dbReference>
<feature type="domain" description="Aldehyde dehydrogenase" evidence="5">
    <location>
        <begin position="25"/>
        <end position="486"/>
    </location>
</feature>
<evidence type="ECO:0000256" key="3">
    <source>
        <dbReference type="ARBA" id="ARBA00023002"/>
    </source>
</evidence>
<dbReference type="AlphaFoldDB" id="A0A7G2CJC7"/>
<keyword evidence="7" id="KW-1185">Reference proteome</keyword>
<dbReference type="Proteomes" id="UP000515908">
    <property type="component" value="Chromosome 13"/>
</dbReference>
<dbReference type="GO" id="GO:0004491">
    <property type="term" value="F:methylmalonate-semialdehyde dehydrogenase (acylating, NAD) activity"/>
    <property type="evidence" value="ECO:0007669"/>
    <property type="project" value="UniProtKB-EC"/>
</dbReference>
<gene>
    <name evidence="6" type="ORF">ADEAN_000665000</name>
</gene>
<dbReference type="InterPro" id="IPR015590">
    <property type="entry name" value="Aldehyde_DH_dom"/>
</dbReference>
<dbReference type="InterPro" id="IPR010061">
    <property type="entry name" value="MeMal-semiAld_DH"/>
</dbReference>
<dbReference type="NCBIfam" id="TIGR01722">
    <property type="entry name" value="MMSDH"/>
    <property type="match status" value="1"/>
</dbReference>
<protein>
    <recommendedName>
        <fullName evidence="2">methylmalonate-semialdehyde dehydrogenase (CoA acylating)</fullName>
        <ecNumber evidence="2">1.2.1.27</ecNumber>
    </recommendedName>
</protein>
<dbReference type="FunFam" id="3.40.605.10:FF:000003">
    <property type="entry name" value="Methylmalonate-semialdehyde dehydrogenase [acylating]"/>
    <property type="match status" value="1"/>
</dbReference>
<dbReference type="EMBL" id="LR877157">
    <property type="protein sequence ID" value="CAD2219157.1"/>
    <property type="molecule type" value="Genomic_DNA"/>
</dbReference>
<evidence type="ECO:0000313" key="6">
    <source>
        <dbReference type="EMBL" id="CAD2219157.1"/>
    </source>
</evidence>
<reference evidence="6 7" key="1">
    <citation type="submission" date="2020-08" db="EMBL/GenBank/DDBJ databases">
        <authorList>
            <person name="Newling K."/>
            <person name="Davey J."/>
            <person name="Forrester S."/>
        </authorList>
    </citation>
    <scope>NUCLEOTIDE SEQUENCE [LARGE SCALE GENOMIC DNA]</scope>
    <source>
        <strain evidence="7">Crithidia deanei Carvalho (ATCC PRA-265)</strain>
    </source>
</reference>
<dbReference type="GO" id="GO:0005739">
    <property type="term" value="C:mitochondrion"/>
    <property type="evidence" value="ECO:0007669"/>
    <property type="project" value="TreeGrafter"/>
</dbReference>
<proteinExistence type="inferred from homology"/>
<evidence type="ECO:0000256" key="4">
    <source>
        <dbReference type="ARBA" id="ARBA00023027"/>
    </source>
</evidence>
<dbReference type="CDD" id="cd07085">
    <property type="entry name" value="ALDH_F6_MMSDH"/>
    <property type="match status" value="1"/>
</dbReference>
<name>A0A7G2CJC7_9TRYP</name>
<evidence type="ECO:0000259" key="5">
    <source>
        <dbReference type="Pfam" id="PF00171"/>
    </source>
</evidence>
<evidence type="ECO:0000256" key="2">
    <source>
        <dbReference type="ARBA" id="ARBA00013048"/>
    </source>
</evidence>
<dbReference type="SUPFAM" id="SSF53720">
    <property type="entry name" value="ALDH-like"/>
    <property type="match status" value="1"/>
</dbReference>
<dbReference type="Pfam" id="PF00171">
    <property type="entry name" value="Aldedh"/>
    <property type="match status" value="1"/>
</dbReference>
<dbReference type="VEuPathDB" id="TriTrypDB:ADEAN_000665000"/>
<dbReference type="GO" id="GO:0006210">
    <property type="term" value="P:thymine catabolic process"/>
    <property type="evidence" value="ECO:0007669"/>
    <property type="project" value="TreeGrafter"/>
</dbReference>
<dbReference type="InterPro" id="IPR016162">
    <property type="entry name" value="Ald_DH_N"/>
</dbReference>
<dbReference type="PANTHER" id="PTHR43866">
    <property type="entry name" value="MALONATE-SEMIALDEHYDE DEHYDROGENASE"/>
    <property type="match status" value="1"/>
</dbReference>
<accession>A0A7G2CJC7</accession>